<protein>
    <submittedName>
        <fullName evidence="3">Uncharacterized protein</fullName>
    </submittedName>
</protein>
<dbReference type="Proteomes" id="UP001549921">
    <property type="component" value="Unassembled WGS sequence"/>
</dbReference>
<dbReference type="AlphaFoldDB" id="A0ABD0TH01"/>
<name>A0ABD0TH01_LOXSC</name>
<sequence length="292" mass="33832">MSLQRTPPQATLTGGSGGGSGSLPNLITYEEDSIDYINTRKRKERCEQEEYKNDIASLRADIMIYFKEMSKTQNENLKIIREEMREIKDEIKAIKSVTENFTQQLKEVNDDIKNIKLNNTTTQEKICHLEKEISQLKTKVNSDNLMAKSPLLKCENLIQELKDRSDRENNIIITGIPEKTDKHFNVRRIHDIEEFTKLATSVIVDCKYVPGKNRPLKISFNKNDTPKLLLQNRAKFPDTVKIYSDQTLTQKQYLQSVKEELKKRLDEGEKDLIIKYIKGIPSIIETKPNQKN</sequence>
<dbReference type="EMBL" id="JBEDNZ010000005">
    <property type="protein sequence ID" value="KAL0842364.1"/>
    <property type="molecule type" value="Genomic_DNA"/>
</dbReference>
<evidence type="ECO:0000256" key="2">
    <source>
        <dbReference type="SAM" id="MobiDB-lite"/>
    </source>
</evidence>
<gene>
    <name evidence="3" type="ORF">ABMA28_014485</name>
</gene>
<comment type="caution">
    <text evidence="3">The sequence shown here is derived from an EMBL/GenBank/DDBJ whole genome shotgun (WGS) entry which is preliminary data.</text>
</comment>
<reference evidence="3 4" key="1">
    <citation type="submission" date="2024-06" db="EMBL/GenBank/DDBJ databases">
        <title>A chromosome-level genome assembly of beet webworm, Loxostege sticticalis.</title>
        <authorList>
            <person name="Zhang Y."/>
        </authorList>
    </citation>
    <scope>NUCLEOTIDE SEQUENCE [LARGE SCALE GENOMIC DNA]</scope>
    <source>
        <strain evidence="3">AQ028</strain>
        <tissue evidence="3">Male pupae</tissue>
    </source>
</reference>
<accession>A0ABD0TH01</accession>
<dbReference type="Gene3D" id="1.10.287.1490">
    <property type="match status" value="1"/>
</dbReference>
<evidence type="ECO:0000313" key="4">
    <source>
        <dbReference type="Proteomes" id="UP001549921"/>
    </source>
</evidence>
<proteinExistence type="predicted"/>
<feature type="compositionally biased region" description="Polar residues" evidence="2">
    <location>
        <begin position="1"/>
        <end position="13"/>
    </location>
</feature>
<feature type="coiled-coil region" evidence="1">
    <location>
        <begin position="41"/>
        <end position="125"/>
    </location>
</feature>
<evidence type="ECO:0000256" key="1">
    <source>
        <dbReference type="SAM" id="Coils"/>
    </source>
</evidence>
<feature type="region of interest" description="Disordered" evidence="2">
    <location>
        <begin position="1"/>
        <end position="25"/>
    </location>
</feature>
<keyword evidence="1" id="KW-0175">Coiled coil</keyword>
<evidence type="ECO:0000313" key="3">
    <source>
        <dbReference type="EMBL" id="KAL0842364.1"/>
    </source>
</evidence>
<organism evidence="3 4">
    <name type="scientific">Loxostege sticticalis</name>
    <name type="common">Beet webworm moth</name>
    <dbReference type="NCBI Taxonomy" id="481309"/>
    <lineage>
        <taxon>Eukaryota</taxon>
        <taxon>Metazoa</taxon>
        <taxon>Ecdysozoa</taxon>
        <taxon>Arthropoda</taxon>
        <taxon>Hexapoda</taxon>
        <taxon>Insecta</taxon>
        <taxon>Pterygota</taxon>
        <taxon>Neoptera</taxon>
        <taxon>Endopterygota</taxon>
        <taxon>Lepidoptera</taxon>
        <taxon>Glossata</taxon>
        <taxon>Ditrysia</taxon>
        <taxon>Pyraloidea</taxon>
        <taxon>Crambidae</taxon>
        <taxon>Pyraustinae</taxon>
        <taxon>Loxostege</taxon>
    </lineage>
</organism>